<feature type="compositionally biased region" description="Basic and acidic residues" evidence="1">
    <location>
        <begin position="50"/>
        <end position="62"/>
    </location>
</feature>
<dbReference type="EMBL" id="SPHZ02000012">
    <property type="protein sequence ID" value="KAF0888086.1"/>
    <property type="molecule type" value="Genomic_DNA"/>
</dbReference>
<name>A0A6G1BJI5_9ORYZ</name>
<sequence>MEREGRGDGDDGHSDIGVSRGRKRGMTTTAAMATAGEPKTRRRREFVGGQRRDTGSDREVRRRSARSAWRRDDHGYPWWRRRSKERDRRSFGEVYARGFDGGPHQSESERGSGGGEAQAEGRRTEAGAAVLRRRYILF</sequence>
<evidence type="ECO:0000313" key="2">
    <source>
        <dbReference type="EMBL" id="KAF0888086.1"/>
    </source>
</evidence>
<feature type="compositionally biased region" description="Low complexity" evidence="1">
    <location>
        <begin position="26"/>
        <end position="35"/>
    </location>
</feature>
<feature type="region of interest" description="Disordered" evidence="1">
    <location>
        <begin position="1"/>
        <end position="70"/>
    </location>
</feature>
<dbReference type="Proteomes" id="UP000479710">
    <property type="component" value="Unassembled WGS sequence"/>
</dbReference>
<feature type="region of interest" description="Disordered" evidence="1">
    <location>
        <begin position="85"/>
        <end position="126"/>
    </location>
</feature>
<reference evidence="2 3" key="1">
    <citation type="submission" date="2019-11" db="EMBL/GenBank/DDBJ databases">
        <title>Whole genome sequence of Oryza granulata.</title>
        <authorList>
            <person name="Li W."/>
        </authorList>
    </citation>
    <scope>NUCLEOTIDE SEQUENCE [LARGE SCALE GENOMIC DNA]</scope>
    <source>
        <strain evidence="3">cv. Menghai</strain>
        <tissue evidence="2">Leaf</tissue>
    </source>
</reference>
<evidence type="ECO:0000256" key="1">
    <source>
        <dbReference type="SAM" id="MobiDB-lite"/>
    </source>
</evidence>
<protein>
    <submittedName>
        <fullName evidence="2">Uncharacterized protein</fullName>
    </submittedName>
</protein>
<organism evidence="2 3">
    <name type="scientific">Oryza meyeriana var. granulata</name>
    <dbReference type="NCBI Taxonomy" id="110450"/>
    <lineage>
        <taxon>Eukaryota</taxon>
        <taxon>Viridiplantae</taxon>
        <taxon>Streptophyta</taxon>
        <taxon>Embryophyta</taxon>
        <taxon>Tracheophyta</taxon>
        <taxon>Spermatophyta</taxon>
        <taxon>Magnoliopsida</taxon>
        <taxon>Liliopsida</taxon>
        <taxon>Poales</taxon>
        <taxon>Poaceae</taxon>
        <taxon>BOP clade</taxon>
        <taxon>Oryzoideae</taxon>
        <taxon>Oryzeae</taxon>
        <taxon>Oryzinae</taxon>
        <taxon>Oryza</taxon>
        <taxon>Oryza meyeriana</taxon>
    </lineage>
</organism>
<keyword evidence="3" id="KW-1185">Reference proteome</keyword>
<dbReference type="AlphaFoldDB" id="A0A6G1BJI5"/>
<feature type="compositionally biased region" description="Basic and acidic residues" evidence="1">
    <location>
        <begin position="1"/>
        <end position="14"/>
    </location>
</feature>
<accession>A0A6G1BJI5</accession>
<proteinExistence type="predicted"/>
<gene>
    <name evidence="2" type="ORF">E2562_010795</name>
</gene>
<evidence type="ECO:0000313" key="3">
    <source>
        <dbReference type="Proteomes" id="UP000479710"/>
    </source>
</evidence>
<comment type="caution">
    <text evidence="2">The sequence shown here is derived from an EMBL/GenBank/DDBJ whole genome shotgun (WGS) entry which is preliminary data.</text>
</comment>